<evidence type="ECO:0000313" key="3">
    <source>
        <dbReference type="Proteomes" id="UP001642464"/>
    </source>
</evidence>
<reference evidence="2 3" key="1">
    <citation type="submission" date="2024-02" db="EMBL/GenBank/DDBJ databases">
        <authorList>
            <person name="Chen Y."/>
            <person name="Shah S."/>
            <person name="Dougan E. K."/>
            <person name="Thang M."/>
            <person name="Chan C."/>
        </authorList>
    </citation>
    <scope>NUCLEOTIDE SEQUENCE [LARGE SCALE GENOMIC DNA]</scope>
</reference>
<feature type="non-terminal residue" evidence="2">
    <location>
        <position position="554"/>
    </location>
</feature>
<evidence type="ECO:0000313" key="2">
    <source>
        <dbReference type="EMBL" id="CAK9095840.1"/>
    </source>
</evidence>
<protein>
    <submittedName>
        <fullName evidence="2">Uncharacterized protein</fullName>
    </submittedName>
</protein>
<comment type="caution">
    <text evidence="2">The sequence shown here is derived from an EMBL/GenBank/DDBJ whole genome shotgun (WGS) entry which is preliminary data.</text>
</comment>
<keyword evidence="1" id="KW-0175">Coiled coil</keyword>
<organism evidence="2 3">
    <name type="scientific">Durusdinium trenchii</name>
    <dbReference type="NCBI Taxonomy" id="1381693"/>
    <lineage>
        <taxon>Eukaryota</taxon>
        <taxon>Sar</taxon>
        <taxon>Alveolata</taxon>
        <taxon>Dinophyceae</taxon>
        <taxon>Suessiales</taxon>
        <taxon>Symbiodiniaceae</taxon>
        <taxon>Durusdinium</taxon>
    </lineage>
</organism>
<feature type="coiled-coil region" evidence="1">
    <location>
        <begin position="138"/>
        <end position="166"/>
    </location>
</feature>
<name>A0ABP0R6S9_9DINO</name>
<dbReference type="EMBL" id="CAXAMM010040853">
    <property type="protein sequence ID" value="CAK9095840.1"/>
    <property type="molecule type" value="Genomic_DNA"/>
</dbReference>
<accession>A0ABP0R6S9</accession>
<dbReference type="Proteomes" id="UP001642464">
    <property type="component" value="Unassembled WGS sequence"/>
</dbReference>
<evidence type="ECO:0000256" key="1">
    <source>
        <dbReference type="SAM" id="Coils"/>
    </source>
</evidence>
<keyword evidence="3" id="KW-1185">Reference proteome</keyword>
<gene>
    <name evidence="2" type="ORF">SCF082_LOCUS45005</name>
</gene>
<proteinExistence type="predicted"/>
<sequence>MIRFISHDCISKGCFNTAFSSGVNTVEHWAEELRNRDDGALALLLVERLCYEFDRSAACFRKAVTFQAALPKHQACGAYLHYVAALGKLLPPADMVLAEGELKSQFLNGFLDADLEHSLQTGFPPGDMKSISALRPFIARVENAARTKQEEKEEQLQKDLRQADLKHVLSKLSHDLALLEAHTGTEQQRAVECAMDLKYLRDRQQQGQQYVDKWMLENCCLLRIDKDFRNVIAEVLKFKEQFRGISGKEYCVCSMDCTVWPADSSYLQNALSVLGSILAMSSSYFGLVMHPVLQSQTTRQAVLKHKHLLENSLQKQQLTSHQSIQILYCKPDSTSRDGRGLSQLATAVFHESFDASPWTESMAVREGKCGPCKLLPISQFLGYDDVSKPGASARVEQKGIECHEAIIMGLLDGMGAQNGDRVIFLDLVPNREEHNELMKRKAEFDAKYASTTGDSATTTPSGGGRAGGCCDFSIDGGTKPRDLKEAFALTYVLDSDPKLELNTLPFRLDGDLTLVSYQKRVMPLCQMLRSLAVDSGIGHVELEDHDIESRMRPK</sequence>